<name>A0ABN2U9K9_9MICO</name>
<dbReference type="Proteomes" id="UP001501196">
    <property type="component" value="Unassembled WGS sequence"/>
</dbReference>
<evidence type="ECO:0000313" key="2">
    <source>
        <dbReference type="EMBL" id="GAA2032615.1"/>
    </source>
</evidence>
<gene>
    <name evidence="2" type="ORF">GCM10009819_15840</name>
</gene>
<evidence type="ECO:0000313" key="3">
    <source>
        <dbReference type="Proteomes" id="UP001501196"/>
    </source>
</evidence>
<evidence type="ECO:0000256" key="1">
    <source>
        <dbReference type="SAM" id="MobiDB-lite"/>
    </source>
</evidence>
<organism evidence="2 3">
    <name type="scientific">Agromyces tropicus</name>
    <dbReference type="NCBI Taxonomy" id="555371"/>
    <lineage>
        <taxon>Bacteria</taxon>
        <taxon>Bacillati</taxon>
        <taxon>Actinomycetota</taxon>
        <taxon>Actinomycetes</taxon>
        <taxon>Micrococcales</taxon>
        <taxon>Microbacteriaceae</taxon>
        <taxon>Agromyces</taxon>
    </lineage>
</organism>
<feature type="compositionally biased region" description="Low complexity" evidence="1">
    <location>
        <begin position="225"/>
        <end position="236"/>
    </location>
</feature>
<feature type="region of interest" description="Disordered" evidence="1">
    <location>
        <begin position="139"/>
        <end position="244"/>
    </location>
</feature>
<feature type="compositionally biased region" description="Low complexity" evidence="1">
    <location>
        <begin position="208"/>
        <end position="218"/>
    </location>
</feature>
<dbReference type="EMBL" id="BAAAPW010000002">
    <property type="protein sequence ID" value="GAA2032615.1"/>
    <property type="molecule type" value="Genomic_DNA"/>
</dbReference>
<sequence length="244" mass="24173">MRTNRITDDVAEALLRGHSPRARGELSPLADAVVAFRAESSSGMPPRPSTAVASRLDPDLVSTVGSAPRQDPDTTAALARTSSVRRRRVMEWFAGLGLATKIAMGAAAAVAVGATGAGAAGAVGVLPEPAQVVFDQMAGTESEVAGDSSPTDDATGDEAVTGLENAEEKAGSGLETAVEHADEHAEFGLETAEEHAGSGIGMGEEASDGAGAPEGAGDQADDAGSHAGDAGSQAGDRPASGGDD</sequence>
<protein>
    <submittedName>
        <fullName evidence="2">Uncharacterized protein</fullName>
    </submittedName>
</protein>
<proteinExistence type="predicted"/>
<dbReference type="RefSeq" id="WP_344371483.1">
    <property type="nucleotide sequence ID" value="NZ_BAAAPW010000002.1"/>
</dbReference>
<reference evidence="2 3" key="1">
    <citation type="journal article" date="2019" name="Int. J. Syst. Evol. Microbiol.">
        <title>The Global Catalogue of Microorganisms (GCM) 10K type strain sequencing project: providing services to taxonomists for standard genome sequencing and annotation.</title>
        <authorList>
            <consortium name="The Broad Institute Genomics Platform"/>
            <consortium name="The Broad Institute Genome Sequencing Center for Infectious Disease"/>
            <person name="Wu L."/>
            <person name="Ma J."/>
        </authorList>
    </citation>
    <scope>NUCLEOTIDE SEQUENCE [LARGE SCALE GENOMIC DNA]</scope>
    <source>
        <strain evidence="2 3">JCM 15672</strain>
    </source>
</reference>
<feature type="compositionally biased region" description="Basic and acidic residues" evidence="1">
    <location>
        <begin position="177"/>
        <end position="196"/>
    </location>
</feature>
<comment type="caution">
    <text evidence="2">The sequence shown here is derived from an EMBL/GenBank/DDBJ whole genome shotgun (WGS) entry which is preliminary data.</text>
</comment>
<accession>A0ABN2U9K9</accession>
<keyword evidence="3" id="KW-1185">Reference proteome</keyword>